<protein>
    <submittedName>
        <fullName evidence="2">Uncharacterized protein</fullName>
    </submittedName>
</protein>
<organism evidence="2 3">
    <name type="scientific">Aspergillus udagawae</name>
    <dbReference type="NCBI Taxonomy" id="91492"/>
    <lineage>
        <taxon>Eukaryota</taxon>
        <taxon>Fungi</taxon>
        <taxon>Dikarya</taxon>
        <taxon>Ascomycota</taxon>
        <taxon>Pezizomycotina</taxon>
        <taxon>Eurotiomycetes</taxon>
        <taxon>Eurotiomycetidae</taxon>
        <taxon>Eurotiales</taxon>
        <taxon>Aspergillaceae</taxon>
        <taxon>Aspergillus</taxon>
        <taxon>Aspergillus subgen. Fumigati</taxon>
    </lineage>
</organism>
<dbReference type="Proteomes" id="UP000036893">
    <property type="component" value="Unassembled WGS sequence"/>
</dbReference>
<dbReference type="Pfam" id="PF14099">
    <property type="entry name" value="Polysacc_lyase"/>
    <property type="match status" value="1"/>
</dbReference>
<name>A0A8E0R1L4_9EURO</name>
<proteinExistence type="predicted"/>
<reference evidence="2" key="1">
    <citation type="journal article" date="2015" name="Genome Announc.">
        <title>Draft Genome Sequence of the Pathogenic Filamentous Fungus Aspergillus udagawae Strain IFM 46973T.</title>
        <authorList>
            <person name="Kusuya Y."/>
            <person name="Takahashi-Nakaguchi A."/>
            <person name="Takahashi H."/>
            <person name="Yaguchi T."/>
        </authorList>
    </citation>
    <scope>NUCLEOTIDE SEQUENCE</scope>
    <source>
        <strain evidence="2">IFM 46973</strain>
    </source>
</reference>
<sequence length="203" mass="22900">MLPKVLIAFLLFSISIIAHASTCSSAVQKTPSVIITGPSSLNITHLLAHKHIDTPKYQYQYQPVNHNIYHRGDTTFHSFAFSLQEEWQFALRGYYNLARFTAESSDVNLAPGLIWAQEDQLYVRLVTGTPLEPQMRTFSLGSVQMGRWYAVSVLVKWDVEGNGELRLWVDGKKVLEKTGVDTIMDDGRVYRFESCGIGRCLGV</sequence>
<evidence type="ECO:0000256" key="1">
    <source>
        <dbReference type="SAM" id="SignalP"/>
    </source>
</evidence>
<feature type="chain" id="PRO_5034460781" evidence="1">
    <location>
        <begin position="21"/>
        <end position="203"/>
    </location>
</feature>
<dbReference type="AlphaFoldDB" id="A0A8E0R1L4"/>
<dbReference type="EMBL" id="BBXM02000007">
    <property type="protein sequence ID" value="GIC92776.1"/>
    <property type="molecule type" value="Genomic_DNA"/>
</dbReference>
<dbReference type="InterPro" id="IPR025975">
    <property type="entry name" value="Polysacc_lyase"/>
</dbReference>
<evidence type="ECO:0000313" key="2">
    <source>
        <dbReference type="EMBL" id="GIC92776.1"/>
    </source>
</evidence>
<dbReference type="GeneID" id="66996724"/>
<dbReference type="RefSeq" id="XP_043150042.1">
    <property type="nucleotide sequence ID" value="XM_043294107.1"/>
</dbReference>
<keyword evidence="1" id="KW-0732">Signal</keyword>
<accession>A0A8E0R1L4</accession>
<gene>
    <name evidence="2" type="ORF">Aud_009247</name>
</gene>
<dbReference type="Gene3D" id="2.60.120.200">
    <property type="match status" value="1"/>
</dbReference>
<comment type="caution">
    <text evidence="2">The sequence shown here is derived from an EMBL/GenBank/DDBJ whole genome shotgun (WGS) entry which is preliminary data.</text>
</comment>
<evidence type="ECO:0000313" key="3">
    <source>
        <dbReference type="Proteomes" id="UP000036893"/>
    </source>
</evidence>
<reference evidence="2" key="2">
    <citation type="submission" date="2021-01" db="EMBL/GenBank/DDBJ databases">
        <title>Pan-genome distribution and transcriptional activeness of fungal secondary metabolism genes in Aspergillus section Fumigati.</title>
        <authorList>
            <person name="Takahashi H."/>
            <person name="Umemura M."/>
            <person name="Ninomiya A."/>
            <person name="Kusuya Y."/>
            <person name="Urayama S."/>
            <person name="Shimizu M."/>
            <person name="Watanabe A."/>
            <person name="Kamei K."/>
            <person name="Yaguchi T."/>
            <person name="Hagiwara D."/>
        </authorList>
    </citation>
    <scope>NUCLEOTIDE SEQUENCE</scope>
    <source>
        <strain evidence="2">IFM 46973</strain>
    </source>
</reference>
<feature type="signal peptide" evidence="1">
    <location>
        <begin position="1"/>
        <end position="20"/>
    </location>
</feature>